<name>A0AB39NW12_9ACTN</name>
<dbReference type="EMBL" id="CP163433">
    <property type="protein sequence ID" value="XDQ21068.1"/>
    <property type="molecule type" value="Genomic_DNA"/>
</dbReference>
<feature type="region of interest" description="Disordered" evidence="1">
    <location>
        <begin position="133"/>
        <end position="166"/>
    </location>
</feature>
<gene>
    <name evidence="2" type="ORF">AB5J48_24315</name>
</gene>
<sequence length="521" mass="52984">MGEQARRRTPQPARTDFESMTHEQLVALLDSASPEGAAQLATKLSKASSTITKIGDDLMTYVKGLEWQGEGGDAFRDWGGQSAAATLRLGQYAEVASRWLSTVAQAVAEAKAAIPATSETTQAKADLAKARKTLAAAQDPGARNDPDARKLAQTAQSDAAAAQQRMEAARAEAIQQLRKLAQTYEYSAYQVNSVEPPTFSPPAQHLGASGWKDESERGQALTVGSEGSSAKGAPAVRAVEGLGGGASASARPGASVTPPVFAHAPSTEQIAHSRPAAMEIDGVAMPQDTRTPAVINTTAPPTGNGPRPDVSLPAQPIAVPPPMNRAGGPGPLSPQQVSPTTRPPLLPGQGSSGGGVPRVPRESGIVGGRPVSPGAGRPSAGIPRGTVIGAESGQGRTPMGRVASPGMPLGAGSVPGQGAGPGARRLASEAGGVIGNRPVQPGRAAARPFTPGGAGLLRQTGSGDSGHGPAGGRTGAGMHSAHPSSSRRGDRQDGAERPDYLSEEDETWGRRNQRAVPPVVD</sequence>
<organism evidence="2">
    <name type="scientific">Streptomyces sp. R17</name>
    <dbReference type="NCBI Taxonomy" id="3238626"/>
    <lineage>
        <taxon>Bacteria</taxon>
        <taxon>Bacillati</taxon>
        <taxon>Actinomycetota</taxon>
        <taxon>Actinomycetes</taxon>
        <taxon>Kitasatosporales</taxon>
        <taxon>Streptomycetaceae</taxon>
        <taxon>Streptomyces</taxon>
    </lineage>
</organism>
<accession>A0AB39NW12</accession>
<dbReference type="RefSeq" id="WP_189409514.1">
    <property type="nucleotide sequence ID" value="NZ_CP163433.1"/>
</dbReference>
<protein>
    <recommendedName>
        <fullName evidence="3">Translation initiation factor IF-2</fullName>
    </recommendedName>
</protein>
<feature type="compositionally biased region" description="Basic and acidic residues" evidence="1">
    <location>
        <begin position="487"/>
        <end position="500"/>
    </location>
</feature>
<evidence type="ECO:0000256" key="1">
    <source>
        <dbReference type="SAM" id="MobiDB-lite"/>
    </source>
</evidence>
<dbReference type="InterPro" id="IPR036689">
    <property type="entry name" value="ESAT-6-like_sf"/>
</dbReference>
<feature type="region of interest" description="Disordered" evidence="1">
    <location>
        <begin position="195"/>
        <end position="232"/>
    </location>
</feature>
<reference evidence="2" key="1">
    <citation type="submission" date="2024-07" db="EMBL/GenBank/DDBJ databases">
        <authorList>
            <person name="Yu S.T."/>
        </authorList>
    </citation>
    <scope>NUCLEOTIDE SEQUENCE</scope>
    <source>
        <strain evidence="2">R17</strain>
    </source>
</reference>
<feature type="compositionally biased region" description="Gly residues" evidence="1">
    <location>
        <begin position="463"/>
        <end position="475"/>
    </location>
</feature>
<evidence type="ECO:0000313" key="2">
    <source>
        <dbReference type="EMBL" id="XDQ21068.1"/>
    </source>
</evidence>
<dbReference type="SUPFAM" id="SSF140453">
    <property type="entry name" value="EsxAB dimer-like"/>
    <property type="match status" value="1"/>
</dbReference>
<feature type="region of interest" description="Disordered" evidence="1">
    <location>
        <begin position="285"/>
        <end position="521"/>
    </location>
</feature>
<feature type="compositionally biased region" description="Polar residues" evidence="1">
    <location>
        <begin position="288"/>
        <end position="301"/>
    </location>
</feature>
<dbReference type="AlphaFoldDB" id="A0AB39NW12"/>
<evidence type="ECO:0008006" key="3">
    <source>
        <dbReference type="Google" id="ProtNLM"/>
    </source>
</evidence>
<proteinExistence type="predicted"/>
<feature type="compositionally biased region" description="Low complexity" evidence="1">
    <location>
        <begin position="152"/>
        <end position="166"/>
    </location>
</feature>